<keyword evidence="1" id="KW-0812">Transmembrane</keyword>
<sequence length="241" mass="27853">MTSTSSDKNESEQILLVFNEAQKFIVHVRTSSIINTTIDITTLNNNDDDRPDPLRLPEIIIVICVLLLWCGSILIFIRHSQLLRIRHRDLPYRLSMKAPMNLNHITVVHRTSDMVIHSKPRRISSLCATSPAYNQRINKYKNMETISGSNSHLFPREQHSHSLSSNGSVVKDSYHDEKLLDPRMISSNVRRSLLDLHHKSMENLHAIRYSMSYSTNDVSRRHQNDDQHIKIDERAVQESPV</sequence>
<organism evidence="2 4">
    <name type="scientific">Rotaria sordida</name>
    <dbReference type="NCBI Taxonomy" id="392033"/>
    <lineage>
        <taxon>Eukaryota</taxon>
        <taxon>Metazoa</taxon>
        <taxon>Spiralia</taxon>
        <taxon>Gnathifera</taxon>
        <taxon>Rotifera</taxon>
        <taxon>Eurotatoria</taxon>
        <taxon>Bdelloidea</taxon>
        <taxon>Philodinida</taxon>
        <taxon>Philodinidae</taxon>
        <taxon>Rotaria</taxon>
    </lineage>
</organism>
<evidence type="ECO:0000256" key="1">
    <source>
        <dbReference type="SAM" id="Phobius"/>
    </source>
</evidence>
<dbReference type="Proteomes" id="UP000663864">
    <property type="component" value="Unassembled WGS sequence"/>
</dbReference>
<keyword evidence="1" id="KW-0472">Membrane</keyword>
<evidence type="ECO:0000313" key="4">
    <source>
        <dbReference type="Proteomes" id="UP000663864"/>
    </source>
</evidence>
<evidence type="ECO:0000313" key="3">
    <source>
        <dbReference type="EMBL" id="CAF4051397.1"/>
    </source>
</evidence>
<dbReference type="AlphaFoldDB" id="A0A815E380"/>
<reference evidence="2" key="1">
    <citation type="submission" date="2021-02" db="EMBL/GenBank/DDBJ databases">
        <authorList>
            <person name="Nowell W R."/>
        </authorList>
    </citation>
    <scope>NUCLEOTIDE SEQUENCE</scope>
</reference>
<comment type="caution">
    <text evidence="2">The sequence shown here is derived from an EMBL/GenBank/DDBJ whole genome shotgun (WGS) entry which is preliminary data.</text>
</comment>
<name>A0A815E380_9BILA</name>
<feature type="transmembrane region" description="Helical" evidence="1">
    <location>
        <begin position="59"/>
        <end position="77"/>
    </location>
</feature>
<proteinExistence type="predicted"/>
<evidence type="ECO:0000313" key="2">
    <source>
        <dbReference type="EMBL" id="CAF1304675.1"/>
    </source>
</evidence>
<dbReference type="Proteomes" id="UP000663836">
    <property type="component" value="Unassembled WGS sequence"/>
</dbReference>
<protein>
    <submittedName>
        <fullName evidence="2">Uncharacterized protein</fullName>
    </submittedName>
</protein>
<gene>
    <name evidence="3" type="ORF">JBS370_LOCUS29060</name>
    <name evidence="2" type="ORF">ZHD862_LOCUS28153</name>
</gene>
<dbReference type="EMBL" id="CAJOBD010006102">
    <property type="protein sequence ID" value="CAF4051397.1"/>
    <property type="molecule type" value="Genomic_DNA"/>
</dbReference>
<accession>A0A815E380</accession>
<dbReference type="EMBL" id="CAJNOT010002311">
    <property type="protein sequence ID" value="CAF1304675.1"/>
    <property type="molecule type" value="Genomic_DNA"/>
</dbReference>
<keyword evidence="1" id="KW-1133">Transmembrane helix</keyword>